<dbReference type="EMBL" id="JAVREP010000001">
    <property type="protein sequence ID" value="MDT0326937.1"/>
    <property type="molecule type" value="Genomic_DNA"/>
</dbReference>
<feature type="transmembrane region" description="Helical" evidence="1">
    <location>
        <begin position="20"/>
        <end position="50"/>
    </location>
</feature>
<organism evidence="2 3">
    <name type="scientific">Nocardiopsis lambiniae</name>
    <dbReference type="NCBI Taxonomy" id="3075539"/>
    <lineage>
        <taxon>Bacteria</taxon>
        <taxon>Bacillati</taxon>
        <taxon>Actinomycetota</taxon>
        <taxon>Actinomycetes</taxon>
        <taxon>Streptosporangiales</taxon>
        <taxon>Nocardiopsidaceae</taxon>
        <taxon>Nocardiopsis</taxon>
    </lineage>
</organism>
<sequence>MSHDPPPSHGAPSPGKAGSIGAQVALGLGIGCLGLVVAGSVLTIGGVLLARELGQDLAPSPGVSSEEAPAEPTDGYTAQTLVAELDTLYPLPDARDESSSCVSEDDGCLALVTTDLVSVYEMPDADSAARWAAGAEAGAEAGDARQAGRFVLFWPEDSAQPLLERDKLHTKAIVLVG</sequence>
<proteinExistence type="predicted"/>
<gene>
    <name evidence="2" type="ORF">RM479_00735</name>
</gene>
<comment type="caution">
    <text evidence="2">The sequence shown here is derived from an EMBL/GenBank/DDBJ whole genome shotgun (WGS) entry which is preliminary data.</text>
</comment>
<keyword evidence="3" id="KW-1185">Reference proteome</keyword>
<keyword evidence="1" id="KW-0472">Membrane</keyword>
<dbReference type="Proteomes" id="UP001183390">
    <property type="component" value="Unassembled WGS sequence"/>
</dbReference>
<accession>A0ABU2M2V9</accession>
<keyword evidence="1" id="KW-1133">Transmembrane helix</keyword>
<evidence type="ECO:0000313" key="2">
    <source>
        <dbReference type="EMBL" id="MDT0326937.1"/>
    </source>
</evidence>
<evidence type="ECO:0000256" key="1">
    <source>
        <dbReference type="SAM" id="Phobius"/>
    </source>
</evidence>
<name>A0ABU2M2V9_9ACTN</name>
<reference evidence="3" key="1">
    <citation type="submission" date="2023-07" db="EMBL/GenBank/DDBJ databases">
        <title>30 novel species of actinomycetes from the DSMZ collection.</title>
        <authorList>
            <person name="Nouioui I."/>
        </authorList>
    </citation>
    <scope>NUCLEOTIDE SEQUENCE [LARGE SCALE GENOMIC DNA]</scope>
    <source>
        <strain evidence="3">DSM 44743</strain>
    </source>
</reference>
<evidence type="ECO:0000313" key="3">
    <source>
        <dbReference type="Proteomes" id="UP001183390"/>
    </source>
</evidence>
<protein>
    <submittedName>
        <fullName evidence="2">Uncharacterized protein</fullName>
    </submittedName>
</protein>
<keyword evidence="1" id="KW-0812">Transmembrane</keyword>
<dbReference type="RefSeq" id="WP_311509716.1">
    <property type="nucleotide sequence ID" value="NZ_JAVREP010000001.1"/>
</dbReference>